<evidence type="ECO:0000259" key="7">
    <source>
        <dbReference type="Pfam" id="PF00082"/>
    </source>
</evidence>
<accession>A0A542XDS5</accession>
<reference evidence="8 9" key="1">
    <citation type="submission" date="2019-06" db="EMBL/GenBank/DDBJ databases">
        <title>Sequencing the genomes of 1000 actinobacteria strains.</title>
        <authorList>
            <person name="Klenk H.-P."/>
        </authorList>
    </citation>
    <scope>NUCLEOTIDE SEQUENCE [LARGE SCALE GENOMIC DNA]</scope>
    <source>
        <strain evidence="8 9">DSM 24617</strain>
    </source>
</reference>
<evidence type="ECO:0000256" key="6">
    <source>
        <dbReference type="SAM" id="SignalP"/>
    </source>
</evidence>
<dbReference type="PANTHER" id="PTHR43806">
    <property type="entry name" value="PEPTIDASE S8"/>
    <property type="match status" value="1"/>
</dbReference>
<evidence type="ECO:0000256" key="4">
    <source>
        <dbReference type="ARBA" id="ARBA00022825"/>
    </source>
</evidence>
<dbReference type="PROSITE" id="PS00138">
    <property type="entry name" value="SUBTILASE_SER"/>
    <property type="match status" value="1"/>
</dbReference>
<comment type="similarity">
    <text evidence="1 5">Belongs to the peptidase S8 family.</text>
</comment>
<keyword evidence="4 5" id="KW-0720">Serine protease</keyword>
<evidence type="ECO:0000313" key="9">
    <source>
        <dbReference type="Proteomes" id="UP000318336"/>
    </source>
</evidence>
<name>A0A542XDS5_9MICO</name>
<dbReference type="RefSeq" id="WP_142005934.1">
    <property type="nucleotide sequence ID" value="NZ_CAJTBP010000001.1"/>
</dbReference>
<dbReference type="PANTHER" id="PTHR43806:SF11">
    <property type="entry name" value="CEREVISIN-RELATED"/>
    <property type="match status" value="1"/>
</dbReference>
<dbReference type="InterPro" id="IPR015500">
    <property type="entry name" value="Peptidase_S8_subtilisin-rel"/>
</dbReference>
<keyword evidence="6" id="KW-0732">Signal</keyword>
<keyword evidence="3 5" id="KW-0378">Hydrolase</keyword>
<evidence type="ECO:0000256" key="1">
    <source>
        <dbReference type="ARBA" id="ARBA00011073"/>
    </source>
</evidence>
<feature type="active site" description="Charge relay system" evidence="5">
    <location>
        <position position="67"/>
    </location>
</feature>
<dbReference type="InterPro" id="IPR050131">
    <property type="entry name" value="Peptidase_S8_subtilisin-like"/>
</dbReference>
<sequence length="352" mass="35388">MTPTTPRTTRTLLATGAIALLAVASAPGAQAATNDPLYPKLWGLQMTGAEQVWPTTTGEGVTVAVVDTGVDFSQPDLQGRLLQGATFAGCPEGQKPCGNGDWKGVDGVGQDPDVHGTHVSGTVAAVRDNGIGVAGVAPDARILPVKVLEDGSGTNADVASGIRWAADRGAKVINLSLGGLPGTQLLSLVDPSVTQAISYARDKGALTVAAAGNTSTVLCNDPAFSSEAICVGAVDRNKNKAYYSELPVKLDLNSMAAPGGAGTGGDNDIWSTVPRGTGTDGGDYAPFAGTSMATPHVAGVAALLFGQGRSVDNVQASLLSTAVDPLLGTRGGYNPLYGRGIVDAVAAANAPR</sequence>
<dbReference type="AlphaFoldDB" id="A0A542XDS5"/>
<feature type="active site" description="Charge relay system" evidence="5">
    <location>
        <position position="115"/>
    </location>
</feature>
<feature type="active site" description="Charge relay system" evidence="5">
    <location>
        <position position="291"/>
    </location>
</feature>
<dbReference type="GO" id="GO:0004252">
    <property type="term" value="F:serine-type endopeptidase activity"/>
    <property type="evidence" value="ECO:0007669"/>
    <property type="project" value="UniProtKB-UniRule"/>
</dbReference>
<dbReference type="InterPro" id="IPR023828">
    <property type="entry name" value="Peptidase_S8_Ser-AS"/>
</dbReference>
<comment type="caution">
    <text evidence="8">The sequence shown here is derived from an EMBL/GenBank/DDBJ whole genome shotgun (WGS) entry which is preliminary data.</text>
</comment>
<dbReference type="Pfam" id="PF00082">
    <property type="entry name" value="Peptidase_S8"/>
    <property type="match status" value="1"/>
</dbReference>
<dbReference type="OrthoDB" id="9813435at2"/>
<dbReference type="EMBL" id="VFOK01000001">
    <property type="protein sequence ID" value="TQL33978.1"/>
    <property type="molecule type" value="Genomic_DNA"/>
</dbReference>
<proteinExistence type="inferred from homology"/>
<dbReference type="PRINTS" id="PR00723">
    <property type="entry name" value="SUBTILISIN"/>
</dbReference>
<dbReference type="PROSITE" id="PS00137">
    <property type="entry name" value="SUBTILASE_HIS"/>
    <property type="match status" value="1"/>
</dbReference>
<evidence type="ECO:0000256" key="2">
    <source>
        <dbReference type="ARBA" id="ARBA00022670"/>
    </source>
</evidence>
<evidence type="ECO:0000256" key="3">
    <source>
        <dbReference type="ARBA" id="ARBA00022801"/>
    </source>
</evidence>
<dbReference type="PROSITE" id="PS51892">
    <property type="entry name" value="SUBTILASE"/>
    <property type="match status" value="1"/>
</dbReference>
<dbReference type="PROSITE" id="PS51318">
    <property type="entry name" value="TAT"/>
    <property type="match status" value="1"/>
</dbReference>
<organism evidence="8 9">
    <name type="scientific">Barrientosiimonas humi</name>
    <dbReference type="NCBI Taxonomy" id="999931"/>
    <lineage>
        <taxon>Bacteria</taxon>
        <taxon>Bacillati</taxon>
        <taxon>Actinomycetota</taxon>
        <taxon>Actinomycetes</taxon>
        <taxon>Micrococcales</taxon>
        <taxon>Dermacoccaceae</taxon>
        <taxon>Barrientosiimonas</taxon>
    </lineage>
</organism>
<keyword evidence="9" id="KW-1185">Reference proteome</keyword>
<dbReference type="SUPFAM" id="SSF52743">
    <property type="entry name" value="Subtilisin-like"/>
    <property type="match status" value="1"/>
</dbReference>
<keyword evidence="2 5" id="KW-0645">Protease</keyword>
<dbReference type="InterPro" id="IPR006311">
    <property type="entry name" value="TAT_signal"/>
</dbReference>
<feature type="chain" id="PRO_5022218412" evidence="6">
    <location>
        <begin position="32"/>
        <end position="352"/>
    </location>
</feature>
<evidence type="ECO:0000313" key="8">
    <source>
        <dbReference type="EMBL" id="TQL33978.1"/>
    </source>
</evidence>
<dbReference type="GO" id="GO:0006508">
    <property type="term" value="P:proteolysis"/>
    <property type="evidence" value="ECO:0007669"/>
    <property type="project" value="UniProtKB-KW"/>
</dbReference>
<protein>
    <submittedName>
        <fullName evidence="8">Subtilase family protein</fullName>
    </submittedName>
</protein>
<evidence type="ECO:0000256" key="5">
    <source>
        <dbReference type="PROSITE-ProRule" id="PRU01240"/>
    </source>
</evidence>
<dbReference type="InterPro" id="IPR022398">
    <property type="entry name" value="Peptidase_S8_His-AS"/>
</dbReference>
<gene>
    <name evidence="8" type="ORF">FB554_2135</name>
</gene>
<dbReference type="InterPro" id="IPR036852">
    <property type="entry name" value="Peptidase_S8/S53_dom_sf"/>
</dbReference>
<dbReference type="Proteomes" id="UP000318336">
    <property type="component" value="Unassembled WGS sequence"/>
</dbReference>
<dbReference type="InterPro" id="IPR000209">
    <property type="entry name" value="Peptidase_S8/S53_dom"/>
</dbReference>
<feature type="domain" description="Peptidase S8/S53" evidence="7">
    <location>
        <begin position="58"/>
        <end position="337"/>
    </location>
</feature>
<dbReference type="Gene3D" id="3.40.50.200">
    <property type="entry name" value="Peptidase S8/S53 domain"/>
    <property type="match status" value="1"/>
</dbReference>
<feature type="signal peptide" evidence="6">
    <location>
        <begin position="1"/>
        <end position="31"/>
    </location>
</feature>